<accession>A0AAD8DE41</accession>
<proteinExistence type="predicted"/>
<evidence type="ECO:0000256" key="1">
    <source>
        <dbReference type="SAM" id="MobiDB-lite"/>
    </source>
</evidence>
<organism evidence="2 3">
    <name type="scientific">Acipenser oxyrinchus oxyrinchus</name>
    <dbReference type="NCBI Taxonomy" id="40147"/>
    <lineage>
        <taxon>Eukaryota</taxon>
        <taxon>Metazoa</taxon>
        <taxon>Chordata</taxon>
        <taxon>Craniata</taxon>
        <taxon>Vertebrata</taxon>
        <taxon>Euteleostomi</taxon>
        <taxon>Actinopterygii</taxon>
        <taxon>Chondrostei</taxon>
        <taxon>Acipenseriformes</taxon>
        <taxon>Acipenseridae</taxon>
        <taxon>Acipenser</taxon>
    </lineage>
</organism>
<reference evidence="2" key="1">
    <citation type="submission" date="2022-02" db="EMBL/GenBank/DDBJ databases">
        <title>Atlantic sturgeon de novo genome assembly.</title>
        <authorList>
            <person name="Stock M."/>
            <person name="Klopp C."/>
            <person name="Guiguen Y."/>
            <person name="Cabau C."/>
            <person name="Parinello H."/>
            <person name="Santidrian Yebra-Pimentel E."/>
            <person name="Kuhl H."/>
            <person name="Dirks R.P."/>
            <person name="Guessner J."/>
            <person name="Wuertz S."/>
            <person name="Du K."/>
            <person name="Schartl M."/>
        </authorList>
    </citation>
    <scope>NUCLEOTIDE SEQUENCE</scope>
    <source>
        <strain evidence="2">STURGEONOMICS-FGT-2020</strain>
        <tissue evidence="2">Whole blood</tissue>
    </source>
</reference>
<sequence>MDFTKGCEAPEKDPVEDTEGNPPVDDHKGCEKETWNKDVWGREEDANTDWRNKETEMARARGGVRSQGLQPRCQPN</sequence>
<gene>
    <name evidence="2" type="ORF">AOXY_G10872</name>
</gene>
<feature type="compositionally biased region" description="Polar residues" evidence="1">
    <location>
        <begin position="67"/>
        <end position="76"/>
    </location>
</feature>
<dbReference type="Proteomes" id="UP001230051">
    <property type="component" value="Unassembled WGS sequence"/>
</dbReference>
<protein>
    <submittedName>
        <fullName evidence="2">Uncharacterized protein</fullName>
    </submittedName>
</protein>
<evidence type="ECO:0000313" key="2">
    <source>
        <dbReference type="EMBL" id="KAK1168038.1"/>
    </source>
</evidence>
<feature type="region of interest" description="Disordered" evidence="1">
    <location>
        <begin position="1"/>
        <end position="76"/>
    </location>
</feature>
<dbReference type="EMBL" id="JAGXEW010000009">
    <property type="protein sequence ID" value="KAK1168038.1"/>
    <property type="molecule type" value="Genomic_DNA"/>
</dbReference>
<evidence type="ECO:0000313" key="3">
    <source>
        <dbReference type="Proteomes" id="UP001230051"/>
    </source>
</evidence>
<keyword evidence="3" id="KW-1185">Reference proteome</keyword>
<dbReference type="AlphaFoldDB" id="A0AAD8DE41"/>
<name>A0AAD8DE41_ACIOX</name>
<comment type="caution">
    <text evidence="2">The sequence shown here is derived from an EMBL/GenBank/DDBJ whole genome shotgun (WGS) entry which is preliminary data.</text>
</comment>
<feature type="compositionally biased region" description="Basic and acidic residues" evidence="1">
    <location>
        <begin position="24"/>
        <end position="59"/>
    </location>
</feature>